<reference evidence="10" key="2">
    <citation type="submission" date="2019-03" db="EMBL/GenBank/DDBJ databases">
        <authorList>
            <person name="Warren W.C."/>
            <person name="Johnson G.S."/>
        </authorList>
    </citation>
    <scope>NUCLEOTIDE SEQUENCE [LARGE SCALE GENOMIC DNA]</scope>
    <source>
        <strain evidence="10">Basenji</strain>
    </source>
</reference>
<keyword evidence="7" id="KW-0393">Immunoglobulin domain</keyword>
<evidence type="ECO:0000259" key="9">
    <source>
        <dbReference type="PROSITE" id="PS50835"/>
    </source>
</evidence>
<evidence type="ECO:0000256" key="5">
    <source>
        <dbReference type="ARBA" id="ARBA00023136"/>
    </source>
</evidence>
<keyword evidence="6" id="KW-1015">Disulfide bond</keyword>
<dbReference type="GO" id="GO:0042113">
    <property type="term" value="P:B cell activation"/>
    <property type="evidence" value="ECO:0007669"/>
    <property type="project" value="UniProtKB-ARBA"/>
</dbReference>
<feature type="region of interest" description="Disordered" evidence="8">
    <location>
        <begin position="465"/>
        <end position="499"/>
    </location>
</feature>
<name>A0A8C0M3T0_CANLF</name>
<dbReference type="SMR" id="A0A8C0M3T0"/>
<dbReference type="InterPro" id="IPR003597">
    <property type="entry name" value="Ig_C1-set"/>
</dbReference>
<dbReference type="InterPro" id="IPR003006">
    <property type="entry name" value="Ig/MHC_CS"/>
</dbReference>
<dbReference type="Proteomes" id="UP000694542">
    <property type="component" value="Chromosome 8"/>
</dbReference>
<dbReference type="PROSITE" id="PS00290">
    <property type="entry name" value="IG_MHC"/>
    <property type="match status" value="2"/>
</dbReference>
<organism evidence="10 12">
    <name type="scientific">Canis lupus familiaris</name>
    <name type="common">Dog</name>
    <name type="synonym">Canis familiaris</name>
    <dbReference type="NCBI Taxonomy" id="9615"/>
    <lineage>
        <taxon>Eukaryota</taxon>
        <taxon>Metazoa</taxon>
        <taxon>Chordata</taxon>
        <taxon>Craniata</taxon>
        <taxon>Vertebrata</taxon>
        <taxon>Euteleostomi</taxon>
        <taxon>Mammalia</taxon>
        <taxon>Eutheria</taxon>
        <taxon>Laurasiatheria</taxon>
        <taxon>Carnivora</taxon>
        <taxon>Caniformia</taxon>
        <taxon>Canidae</taxon>
        <taxon>Canis</taxon>
    </lineage>
</organism>
<dbReference type="Pfam" id="PF07654">
    <property type="entry name" value="C1-set"/>
    <property type="match status" value="3"/>
</dbReference>
<feature type="domain" description="Ig-like" evidence="9">
    <location>
        <begin position="285"/>
        <end position="387"/>
    </location>
</feature>
<dbReference type="FunFam" id="2.60.40.10:FF:000998">
    <property type="entry name" value="Immunoglobulin heavy constant epsilon"/>
    <property type="match status" value="1"/>
</dbReference>
<dbReference type="PANTHER" id="PTHR23411">
    <property type="entry name" value="TAPASIN"/>
    <property type="match status" value="1"/>
</dbReference>
<feature type="domain" description="Ig-like" evidence="9">
    <location>
        <begin position="73"/>
        <end position="172"/>
    </location>
</feature>
<dbReference type="CDD" id="cd05768">
    <property type="entry name" value="IgC1_CH3_IgAGD_CH4_IgAEM"/>
    <property type="match status" value="1"/>
</dbReference>
<evidence type="ECO:0000256" key="8">
    <source>
        <dbReference type="SAM" id="MobiDB-lite"/>
    </source>
</evidence>
<keyword evidence="4" id="KW-0964">Secreted</keyword>
<dbReference type="InterPro" id="IPR050380">
    <property type="entry name" value="Immune_Resp_Modulators"/>
</dbReference>
<evidence type="ECO:0000256" key="1">
    <source>
        <dbReference type="ARBA" id="ARBA00004236"/>
    </source>
</evidence>
<dbReference type="GO" id="GO:0005886">
    <property type="term" value="C:plasma membrane"/>
    <property type="evidence" value="ECO:0007669"/>
    <property type="project" value="UniProtKB-SubCell"/>
</dbReference>
<dbReference type="InterPro" id="IPR007110">
    <property type="entry name" value="Ig-like_dom"/>
</dbReference>
<evidence type="ECO:0000313" key="11">
    <source>
        <dbReference type="Ensembl" id="ENSCAFP00040006989.1"/>
    </source>
</evidence>
<dbReference type="GO" id="GO:0005576">
    <property type="term" value="C:extracellular region"/>
    <property type="evidence" value="ECO:0007669"/>
    <property type="project" value="UniProtKB-SubCell"/>
</dbReference>
<dbReference type="Ensembl" id="ENSCAFT00030006697.1">
    <property type="protein sequence ID" value="ENSCAFP00030005881.1"/>
    <property type="gene ID" value="ENSCAFG00030003591.1"/>
</dbReference>
<evidence type="ECO:0000313" key="12">
    <source>
        <dbReference type="Proteomes" id="UP000694429"/>
    </source>
</evidence>
<protein>
    <recommendedName>
        <fullName evidence="9">Ig-like domain-containing protein</fullName>
    </recommendedName>
</protein>
<feature type="domain" description="Ig-like" evidence="9">
    <location>
        <begin position="176"/>
        <end position="276"/>
    </location>
</feature>
<dbReference type="GO" id="GO:1903131">
    <property type="term" value="P:mononuclear cell differentiation"/>
    <property type="evidence" value="ECO:0007669"/>
    <property type="project" value="UniProtKB-ARBA"/>
</dbReference>
<dbReference type="InterPro" id="IPR013783">
    <property type="entry name" value="Ig-like_fold"/>
</dbReference>
<dbReference type="Ensembl" id="ENSCAFT00040008020.1">
    <property type="protein sequence ID" value="ENSCAFP00040006989.1"/>
    <property type="gene ID" value="ENSCAFG00040004196.1"/>
</dbReference>
<sequence length="499" mass="54925">MSTTVTWDTGSLNKNVTTFPTTFHETYGLHSIVSQVTASGEWAKQRFTCSVAHAESTAINKTFSACALNFIPPTVKLFHSSCNPVGDTHTTIQLLCLISGYVPGDMEVIWLVDGQKATNIFPYTAPGTKEGNVTSTHSELNITQGEWVSQKTYTCQVTYQGFTFKDEARKCSESDPRGVSSYLSPPSPLDLYVHKAPKITCLVVDLATMEGMNLTWYRESKEPVNPGPLNKKDHFNGTITVTSTLPVNTNDWIEGETYYCRVTHPHLPKDIVRSIAKAPGKRAPPDVYLFLPPEEEQGTKDRVTLTCLIQNFFPADISVQWLRNDSPIQTDQYTTTGPHKVSGSRPAFFIFSRLEVSRVDWEQKNKFTCQVVHEALSGSRILQKWVSKTPELELQELCADATESEELDELWASLLIFITLFLLSVSYGATSTLFKVGMQSPCAGGGGSTEGGRGPGRAVLTCALPPGEVGTRHRPAGEATGRPRLRQHRAAGTVGPETR</sequence>
<dbReference type="SUPFAM" id="SSF48726">
    <property type="entry name" value="Immunoglobulin"/>
    <property type="match status" value="3"/>
</dbReference>
<dbReference type="Proteomes" id="UP000694429">
    <property type="component" value="Chromosome 8"/>
</dbReference>
<evidence type="ECO:0000256" key="4">
    <source>
        <dbReference type="ARBA" id="ARBA00022525"/>
    </source>
</evidence>
<dbReference type="CDD" id="cd05847">
    <property type="entry name" value="IgC1_CH2_IgE"/>
    <property type="match status" value="1"/>
</dbReference>
<keyword evidence="5" id="KW-0472">Membrane</keyword>
<dbReference type="SMART" id="SM00407">
    <property type="entry name" value="IGc1"/>
    <property type="match status" value="3"/>
</dbReference>
<dbReference type="InterPro" id="IPR036179">
    <property type="entry name" value="Ig-like_dom_sf"/>
</dbReference>
<evidence type="ECO:0000256" key="3">
    <source>
        <dbReference type="ARBA" id="ARBA00022475"/>
    </source>
</evidence>
<evidence type="ECO:0000256" key="6">
    <source>
        <dbReference type="ARBA" id="ARBA00023157"/>
    </source>
</evidence>
<keyword evidence="3" id="KW-1003">Cell membrane</keyword>
<dbReference type="FunFam" id="2.60.40.10:FF:001690">
    <property type="entry name" value="Immunoglobulin heavy constant epsilon"/>
    <property type="match status" value="1"/>
</dbReference>
<reference evidence="10" key="3">
    <citation type="submission" date="2025-05" db="UniProtKB">
        <authorList>
            <consortium name="Ensembl"/>
        </authorList>
    </citation>
    <scope>IDENTIFICATION</scope>
</reference>
<reference evidence="11" key="1">
    <citation type="submission" date="2018-10" db="EMBL/GenBank/DDBJ databases">
        <title>De novo assembly of a Great Dane genome.</title>
        <authorList>
            <person name="Kidd J.M."/>
            <person name="Pendleton A.L."/>
            <person name="Shen F."/>
            <person name="Emery S."/>
        </authorList>
    </citation>
    <scope>NUCLEOTIDE SEQUENCE [LARGE SCALE GENOMIC DNA]</scope>
    <source>
        <strain evidence="11">Great Dane</strain>
    </source>
</reference>
<dbReference type="Gene3D" id="2.60.40.10">
    <property type="entry name" value="Immunoglobulins"/>
    <property type="match status" value="4"/>
</dbReference>
<comment type="subcellular location">
    <subcellularLocation>
        <location evidence="1">Cell membrane</location>
    </subcellularLocation>
    <subcellularLocation>
        <location evidence="2">Secreted</location>
    </subcellularLocation>
</comment>
<dbReference type="PROSITE" id="PS50835">
    <property type="entry name" value="IG_LIKE"/>
    <property type="match status" value="3"/>
</dbReference>
<dbReference type="FunFam" id="2.60.40.10:FF:000463">
    <property type="entry name" value="Immunoglobulin heavy constant gamma 1"/>
    <property type="match status" value="1"/>
</dbReference>
<dbReference type="AlphaFoldDB" id="A0A8C0M3T0"/>
<evidence type="ECO:0000313" key="10">
    <source>
        <dbReference type="Ensembl" id="ENSCAFP00030005881.1"/>
    </source>
</evidence>
<evidence type="ECO:0000256" key="7">
    <source>
        <dbReference type="ARBA" id="ARBA00023319"/>
    </source>
</evidence>
<accession>A0A8C0M3T0</accession>
<proteinExistence type="predicted"/>
<evidence type="ECO:0000256" key="2">
    <source>
        <dbReference type="ARBA" id="ARBA00004613"/>
    </source>
</evidence>